<evidence type="ECO:0000313" key="3">
    <source>
        <dbReference type="Proteomes" id="UP000075755"/>
    </source>
</evidence>
<dbReference type="Proteomes" id="UP000577697">
    <property type="component" value="Unassembled WGS sequence"/>
</dbReference>
<name>A0AAC9ASH2_AMIAI</name>
<evidence type="ECO:0000313" key="1">
    <source>
        <dbReference type="EMBL" id="AMS43501.1"/>
    </source>
</evidence>
<evidence type="ECO:0000313" key="2">
    <source>
        <dbReference type="EMBL" id="MBB3705358.1"/>
    </source>
</evidence>
<dbReference type="KEGG" id="aak:AA2016_4591"/>
<dbReference type="AlphaFoldDB" id="A0AAC9ASH2"/>
<keyword evidence="4" id="KW-1185">Reference proteome</keyword>
<organism evidence="1 3">
    <name type="scientific">Aminobacter aminovorans</name>
    <name type="common">Chelatobacter heintzii</name>
    <dbReference type="NCBI Taxonomy" id="83263"/>
    <lineage>
        <taxon>Bacteria</taxon>
        <taxon>Pseudomonadati</taxon>
        <taxon>Pseudomonadota</taxon>
        <taxon>Alphaproteobacteria</taxon>
        <taxon>Hyphomicrobiales</taxon>
        <taxon>Phyllobacteriaceae</taxon>
        <taxon>Aminobacter</taxon>
    </lineage>
</organism>
<proteinExistence type="predicted"/>
<evidence type="ECO:0000313" key="4">
    <source>
        <dbReference type="Proteomes" id="UP000577697"/>
    </source>
</evidence>
<reference evidence="1 3" key="1">
    <citation type="submission" date="2016-03" db="EMBL/GenBank/DDBJ databases">
        <title>Complete genome of Aminobacter aminovorans KCTC 2477.</title>
        <authorList>
            <person name="Kim K.M."/>
        </authorList>
    </citation>
    <scope>NUCLEOTIDE SEQUENCE [LARGE SCALE GENOMIC DNA]</scope>
    <source>
        <strain evidence="1 3">KCTC 2477</strain>
    </source>
</reference>
<accession>A0AAC9ASH2</accession>
<sequence>MATVFKRSKQVIFLLPSPHSVYTKRNTQDPRVSATELRSCSALGAQRTA</sequence>
<protein>
    <submittedName>
        <fullName evidence="1">Uncharacterized protein</fullName>
    </submittedName>
</protein>
<reference evidence="2 4" key="2">
    <citation type="submission" date="2020-08" db="EMBL/GenBank/DDBJ databases">
        <title>Genomic Encyclopedia of Type Strains, Phase IV (KMG-IV): sequencing the most valuable type-strain genomes for metagenomic binning, comparative biology and taxonomic classification.</title>
        <authorList>
            <person name="Goeker M."/>
        </authorList>
    </citation>
    <scope>NUCLEOTIDE SEQUENCE [LARGE SCALE GENOMIC DNA]</scope>
    <source>
        <strain evidence="2 4">DSM 10368</strain>
    </source>
</reference>
<gene>
    <name evidence="1" type="ORF">AA2016_4591</name>
    <name evidence="2" type="ORF">FHS67_001670</name>
</gene>
<dbReference type="EMBL" id="JACICB010000005">
    <property type="protein sequence ID" value="MBB3705358.1"/>
    <property type="molecule type" value="Genomic_DNA"/>
</dbReference>
<dbReference type="Proteomes" id="UP000075755">
    <property type="component" value="Chromosome"/>
</dbReference>
<dbReference type="EMBL" id="CP015005">
    <property type="protein sequence ID" value="AMS43501.1"/>
    <property type="molecule type" value="Genomic_DNA"/>
</dbReference>